<evidence type="ECO:0000313" key="5">
    <source>
        <dbReference type="Proteomes" id="UP000730482"/>
    </source>
</evidence>
<feature type="compositionally biased region" description="Pro residues" evidence="2">
    <location>
        <begin position="84"/>
        <end position="102"/>
    </location>
</feature>
<name>A0ABS5KNA4_9ACTN</name>
<dbReference type="Gene3D" id="3.30.450.380">
    <property type="match status" value="1"/>
</dbReference>
<feature type="region of interest" description="Disordered" evidence="2">
    <location>
        <begin position="1"/>
        <end position="158"/>
    </location>
</feature>
<keyword evidence="5" id="KW-1185">Reference proteome</keyword>
<dbReference type="EMBL" id="JAAFYZ010000030">
    <property type="protein sequence ID" value="MBS2547531.1"/>
    <property type="molecule type" value="Genomic_DNA"/>
</dbReference>
<evidence type="ECO:0000259" key="3">
    <source>
        <dbReference type="Pfam" id="PF00437"/>
    </source>
</evidence>
<sequence length="689" mass="74727">MPADKNDPRHAQGGSPPGRARGGGSSRYDQVSELRDAIAFLNRESVALPEPGTPPWEGRQPADPPPSAGPGPKPPLAPVRELRPPPQGRPPSHALPPAPPPIVENALQFKGAPSAGRRQLPPPPPPAAAPAQSPLPPPPASPPSDDDDDRTNRSRHELALRFGGGAEYPPDPKPAQGIHAFAAVDWPGVDAIRKQVRDRIADRFPPPDPGTEEQRRAFGMAVIEESVNSWSARASARGQAVDDARQDAMRRAAGASVFGMGGLAPMLDHPDVETIEYRGCDDGHVVYTDGRVEKAPRIASSDEALLADVRTWAARRHRILTPAEPLLDLTVDGGARLTATIGVSKRPTLVVRRHRVVKVTLDDLVVRGMVSPAIAAFLRSAVLAGQTIVVTGPLNSGKTTLLRALAAEIPVMERYATVEAEFELNLDEVGRHPRMVAYQSWPGTSERGPDGRRVGEVTLSDVIEVALRMNVARLVVGEVRGAEAATLLEAVSTGGRAALCGIHANSAREAFNKFVMLCMRTTMSRDFISRDSAVQLAAETLHYIVDIRLDTDSPTDPRDPREPRATGRYVDRVVEVNGLGDRLAPIVTEVFAPGPDGRAVFAQRPERLATLQRAGFDPKWFLYGNDQWYVAPTPAAQNVSRPAPHQQQQQQRDGGRGFQNMTPVPKPSLTEQDVFDRQYLHDRRRLDQE</sequence>
<dbReference type="Proteomes" id="UP000730482">
    <property type="component" value="Unassembled WGS sequence"/>
</dbReference>
<dbReference type="CDD" id="cd01130">
    <property type="entry name" value="VirB11-like_ATPase"/>
    <property type="match status" value="1"/>
</dbReference>
<feature type="compositionally biased region" description="Pro residues" evidence="2">
    <location>
        <begin position="62"/>
        <end position="77"/>
    </location>
</feature>
<dbReference type="PANTHER" id="PTHR30486:SF6">
    <property type="entry name" value="TYPE IV PILUS RETRACTATION ATPASE PILT"/>
    <property type="match status" value="1"/>
</dbReference>
<dbReference type="PRINTS" id="PR01217">
    <property type="entry name" value="PRICHEXTENSN"/>
</dbReference>
<protein>
    <submittedName>
        <fullName evidence="4">Flp pilus assembly complex ATPase component TadA</fullName>
    </submittedName>
</protein>
<accession>A0ABS5KNA4</accession>
<dbReference type="PANTHER" id="PTHR30486">
    <property type="entry name" value="TWITCHING MOTILITY PROTEIN PILT"/>
    <property type="match status" value="1"/>
</dbReference>
<evidence type="ECO:0000256" key="2">
    <source>
        <dbReference type="SAM" id="MobiDB-lite"/>
    </source>
</evidence>
<dbReference type="InterPro" id="IPR050921">
    <property type="entry name" value="T4SS_GSP_E_ATPase"/>
</dbReference>
<feature type="compositionally biased region" description="Pro residues" evidence="2">
    <location>
        <begin position="120"/>
        <end position="142"/>
    </location>
</feature>
<organism evidence="4 5">
    <name type="scientific">Catenulispora pinistramenti</name>
    <dbReference type="NCBI Taxonomy" id="2705254"/>
    <lineage>
        <taxon>Bacteria</taxon>
        <taxon>Bacillati</taxon>
        <taxon>Actinomycetota</taxon>
        <taxon>Actinomycetes</taxon>
        <taxon>Catenulisporales</taxon>
        <taxon>Catenulisporaceae</taxon>
        <taxon>Catenulispora</taxon>
    </lineage>
</organism>
<reference evidence="4 5" key="1">
    <citation type="submission" date="2020-02" db="EMBL/GenBank/DDBJ databases">
        <title>Acidophilic actinobacteria isolated from forest soil.</title>
        <authorList>
            <person name="Golinska P."/>
        </authorList>
    </citation>
    <scope>NUCLEOTIDE SEQUENCE [LARGE SCALE GENOMIC DNA]</scope>
    <source>
        <strain evidence="4 5">NL8</strain>
    </source>
</reference>
<evidence type="ECO:0000256" key="1">
    <source>
        <dbReference type="ARBA" id="ARBA00006611"/>
    </source>
</evidence>
<gene>
    <name evidence="4" type="primary">tadA</name>
    <name evidence="4" type="ORF">KGQ19_11680</name>
</gene>
<dbReference type="Pfam" id="PF00437">
    <property type="entry name" value="T2SSE"/>
    <property type="match status" value="1"/>
</dbReference>
<comment type="caution">
    <text evidence="4">The sequence shown here is derived from an EMBL/GenBank/DDBJ whole genome shotgun (WGS) entry which is preliminary data.</text>
</comment>
<dbReference type="Gene3D" id="3.40.50.300">
    <property type="entry name" value="P-loop containing nucleotide triphosphate hydrolases"/>
    <property type="match status" value="1"/>
</dbReference>
<dbReference type="SUPFAM" id="SSF52540">
    <property type="entry name" value="P-loop containing nucleoside triphosphate hydrolases"/>
    <property type="match status" value="1"/>
</dbReference>
<feature type="compositionally biased region" description="Basic and acidic residues" evidence="2">
    <location>
        <begin position="674"/>
        <end position="689"/>
    </location>
</feature>
<dbReference type="RefSeq" id="WP_212009118.1">
    <property type="nucleotide sequence ID" value="NZ_JAAFYZ010000030.1"/>
</dbReference>
<comment type="similarity">
    <text evidence="1">Belongs to the GSP E family.</text>
</comment>
<dbReference type="InterPro" id="IPR001482">
    <property type="entry name" value="T2SS/T4SS_dom"/>
</dbReference>
<feature type="compositionally biased region" description="Basic and acidic residues" evidence="2">
    <location>
        <begin position="1"/>
        <end position="10"/>
    </location>
</feature>
<dbReference type="InterPro" id="IPR027417">
    <property type="entry name" value="P-loop_NTPase"/>
</dbReference>
<evidence type="ECO:0000313" key="4">
    <source>
        <dbReference type="EMBL" id="MBS2547531.1"/>
    </source>
</evidence>
<proteinExistence type="inferred from homology"/>
<feature type="domain" description="Bacterial type II secretion system protein E" evidence="3">
    <location>
        <begin position="339"/>
        <end position="522"/>
    </location>
</feature>
<feature type="region of interest" description="Disordered" evidence="2">
    <location>
        <begin position="636"/>
        <end position="689"/>
    </location>
</feature>